<feature type="region of interest" description="Disordered" evidence="1">
    <location>
        <begin position="75"/>
        <end position="111"/>
    </location>
</feature>
<evidence type="ECO:0000313" key="3">
    <source>
        <dbReference type="Proteomes" id="UP000758155"/>
    </source>
</evidence>
<evidence type="ECO:0000256" key="1">
    <source>
        <dbReference type="SAM" id="MobiDB-lite"/>
    </source>
</evidence>
<dbReference type="AlphaFoldDB" id="A0A9P4WP73"/>
<reference evidence="2" key="1">
    <citation type="submission" date="2019-04" db="EMBL/GenBank/DDBJ databases">
        <title>Sequencing of skin fungus with MAO and IRED activity.</title>
        <authorList>
            <person name="Marsaioli A.J."/>
            <person name="Bonatto J.M.C."/>
            <person name="Reis Junior O."/>
        </authorList>
    </citation>
    <scope>NUCLEOTIDE SEQUENCE</scope>
    <source>
        <strain evidence="2">28M1</strain>
    </source>
</reference>
<sequence length="111" mass="12167">MLVVALDPYGVLLRKPQRLSNSAMPEHDVDAEQALEKIGRPPAYFDHVLAASRAARHVPTQPDFRVAALAQLAFPQKLPPDPSNIDTAAKDGEEKEETKAKGDLRNDTLLT</sequence>
<dbReference type="Proteomes" id="UP000758155">
    <property type="component" value="Unassembled WGS sequence"/>
</dbReference>
<protein>
    <submittedName>
        <fullName evidence="2">Uncharacterized protein</fullName>
    </submittedName>
</protein>
<comment type="caution">
    <text evidence="2">The sequence shown here is derived from an EMBL/GenBank/DDBJ whole genome shotgun (WGS) entry which is preliminary data.</text>
</comment>
<feature type="compositionally biased region" description="Basic and acidic residues" evidence="1">
    <location>
        <begin position="88"/>
        <end position="111"/>
    </location>
</feature>
<organism evidence="2 3">
    <name type="scientific">Didymella heteroderae</name>
    <dbReference type="NCBI Taxonomy" id="1769908"/>
    <lineage>
        <taxon>Eukaryota</taxon>
        <taxon>Fungi</taxon>
        <taxon>Dikarya</taxon>
        <taxon>Ascomycota</taxon>
        <taxon>Pezizomycotina</taxon>
        <taxon>Dothideomycetes</taxon>
        <taxon>Pleosporomycetidae</taxon>
        <taxon>Pleosporales</taxon>
        <taxon>Pleosporineae</taxon>
        <taxon>Didymellaceae</taxon>
        <taxon>Didymella</taxon>
    </lineage>
</organism>
<keyword evidence="3" id="KW-1185">Reference proteome</keyword>
<dbReference type="EMBL" id="SWKV01000040">
    <property type="protein sequence ID" value="KAF3037779.1"/>
    <property type="molecule type" value="Genomic_DNA"/>
</dbReference>
<name>A0A9P4WP73_9PLEO</name>
<accession>A0A9P4WP73</accession>
<gene>
    <name evidence="2" type="ORF">E8E12_003430</name>
</gene>
<evidence type="ECO:0000313" key="2">
    <source>
        <dbReference type="EMBL" id="KAF3037779.1"/>
    </source>
</evidence>
<proteinExistence type="predicted"/>